<keyword evidence="9" id="KW-0029">Amino-acid transport</keyword>
<dbReference type="Proteomes" id="UP000233040">
    <property type="component" value="Unassembled WGS sequence"/>
</dbReference>
<comment type="catalytic activity">
    <reaction evidence="15">
        <text>K(+)(in) + L-aspartate(out) + 3 Na(+)(out) + H(+)(out) = K(+)(out) + L-aspartate(in) + 3 Na(+)(in) + H(+)(in)</text>
        <dbReference type="Rhea" id="RHEA:70851"/>
        <dbReference type="ChEBI" id="CHEBI:15378"/>
        <dbReference type="ChEBI" id="CHEBI:29101"/>
        <dbReference type="ChEBI" id="CHEBI:29103"/>
        <dbReference type="ChEBI" id="CHEBI:29991"/>
    </reaction>
</comment>
<keyword evidence="13" id="KW-0325">Glycoprotein</keyword>
<dbReference type="GO" id="GO:0098712">
    <property type="term" value="P:L-glutamate import across plasma membrane"/>
    <property type="evidence" value="ECO:0007669"/>
    <property type="project" value="Ensembl"/>
</dbReference>
<feature type="transmembrane region" description="Helical" evidence="17">
    <location>
        <begin position="346"/>
        <end position="365"/>
    </location>
</feature>
<dbReference type="PROSITE" id="PS00714">
    <property type="entry name" value="NA_DICARBOXYL_SYMP_2"/>
    <property type="match status" value="1"/>
</dbReference>
<dbReference type="InterPro" id="IPR050746">
    <property type="entry name" value="DAACS"/>
</dbReference>
<feature type="transmembrane region" description="Helical" evidence="17">
    <location>
        <begin position="44"/>
        <end position="68"/>
    </location>
</feature>
<dbReference type="OMA" id="VDWFMGI"/>
<dbReference type="GO" id="GO:1902476">
    <property type="term" value="P:chloride transmembrane transport"/>
    <property type="evidence" value="ECO:0007669"/>
    <property type="project" value="Ensembl"/>
</dbReference>
<evidence type="ECO:0000256" key="13">
    <source>
        <dbReference type="ARBA" id="ARBA00023180"/>
    </source>
</evidence>
<evidence type="ECO:0000256" key="17">
    <source>
        <dbReference type="RuleBase" id="RU361216"/>
    </source>
</evidence>
<dbReference type="GO" id="GO:0140009">
    <property type="term" value="P:L-aspartate import across plasma membrane"/>
    <property type="evidence" value="ECO:0007669"/>
    <property type="project" value="Ensembl"/>
</dbReference>
<dbReference type="GeneTree" id="ENSGT00940000155464"/>
<evidence type="ECO:0000256" key="1">
    <source>
        <dbReference type="ARBA" id="ARBA00004651"/>
    </source>
</evidence>
<dbReference type="RefSeq" id="XP_017403735.1">
    <property type="nucleotide sequence ID" value="XM_017548246.2"/>
</dbReference>
<protein>
    <recommendedName>
        <fullName evidence="17">Amino acid transporter</fullName>
    </recommendedName>
</protein>
<dbReference type="GO" id="GO:0009449">
    <property type="term" value="P:gamma-aminobutyric acid biosynthetic process"/>
    <property type="evidence" value="ECO:0007669"/>
    <property type="project" value="Ensembl"/>
</dbReference>
<dbReference type="GO" id="GO:0006883">
    <property type="term" value="P:intracellular sodium ion homeostasis"/>
    <property type="evidence" value="ECO:0007669"/>
    <property type="project" value="Ensembl"/>
</dbReference>
<dbReference type="SUPFAM" id="SSF118215">
    <property type="entry name" value="Proton glutamate symport protein"/>
    <property type="match status" value="1"/>
</dbReference>
<gene>
    <name evidence="18" type="primary">SLC1A3</name>
</gene>
<keyword evidence="4" id="KW-1003">Cell membrane</keyword>
<reference evidence="18" key="2">
    <citation type="submission" date="2025-09" db="UniProtKB">
        <authorList>
            <consortium name="Ensembl"/>
        </authorList>
    </citation>
    <scope>IDENTIFICATION</scope>
</reference>
<dbReference type="Ensembl" id="ENSCCAT00000054521.1">
    <property type="protein sequence ID" value="ENSCCAP00000036734.1"/>
    <property type="gene ID" value="ENSCCAG00000036245.1"/>
</dbReference>
<evidence type="ECO:0000256" key="8">
    <source>
        <dbReference type="ARBA" id="ARBA00022958"/>
    </source>
</evidence>
<dbReference type="GO" id="GO:0015175">
    <property type="term" value="F:neutral L-amino acid transmembrane transporter activity"/>
    <property type="evidence" value="ECO:0007669"/>
    <property type="project" value="TreeGrafter"/>
</dbReference>
<dbReference type="GO" id="GO:0043025">
    <property type="term" value="C:neuronal cell body"/>
    <property type="evidence" value="ECO:0007669"/>
    <property type="project" value="Ensembl"/>
</dbReference>
<keyword evidence="19" id="KW-1185">Reference proteome</keyword>
<keyword evidence="8" id="KW-0630">Potassium</keyword>
<reference evidence="18" key="1">
    <citation type="submission" date="2025-08" db="UniProtKB">
        <authorList>
            <consortium name="Ensembl"/>
        </authorList>
    </citation>
    <scope>IDENTIFICATION</scope>
</reference>
<evidence type="ECO:0000256" key="12">
    <source>
        <dbReference type="ARBA" id="ARBA00023136"/>
    </source>
</evidence>
<name>A0A2K5S8L7_CEBIM</name>
<evidence type="ECO:0000256" key="14">
    <source>
        <dbReference type="ARBA" id="ARBA00047601"/>
    </source>
</evidence>
<keyword evidence="11" id="KW-0915">Sodium</keyword>
<dbReference type="GO" id="GO:0071805">
    <property type="term" value="P:potassium ion transmembrane transport"/>
    <property type="evidence" value="ECO:0007669"/>
    <property type="project" value="Ensembl"/>
</dbReference>
<feature type="transmembrane region" description="Helical" evidence="17">
    <location>
        <begin position="123"/>
        <end position="145"/>
    </location>
</feature>
<comment type="catalytic activity">
    <reaction evidence="14">
        <text>K(+)(in) + L-glutamate(out) + 3 Na(+)(out) + H(+)(out) = K(+)(out) + L-glutamate(in) + 3 Na(+)(in) + H(+)(in)</text>
        <dbReference type="Rhea" id="RHEA:70699"/>
        <dbReference type="ChEBI" id="CHEBI:15378"/>
        <dbReference type="ChEBI" id="CHEBI:29101"/>
        <dbReference type="ChEBI" id="CHEBI:29103"/>
        <dbReference type="ChEBI" id="CHEBI:29985"/>
    </reaction>
</comment>
<dbReference type="GO" id="GO:0046872">
    <property type="term" value="F:metal ion binding"/>
    <property type="evidence" value="ECO:0007669"/>
    <property type="project" value="UniProtKB-KW"/>
</dbReference>
<dbReference type="GO" id="GO:0006836">
    <property type="term" value="P:neurotransmitter transport"/>
    <property type="evidence" value="ECO:0007669"/>
    <property type="project" value="UniProtKB-ARBA"/>
</dbReference>
<dbReference type="PANTHER" id="PTHR11958">
    <property type="entry name" value="SODIUM/DICARBOXYLATE SYMPORTER-RELATED"/>
    <property type="match status" value="1"/>
</dbReference>
<evidence type="ECO:0000256" key="15">
    <source>
        <dbReference type="ARBA" id="ARBA00048715"/>
    </source>
</evidence>
<dbReference type="KEGG" id="cimi:108317625"/>
<feature type="transmembrane region" description="Helical" evidence="17">
    <location>
        <begin position="281"/>
        <end position="302"/>
    </location>
</feature>
<dbReference type="GO" id="GO:0009986">
    <property type="term" value="C:cell surface"/>
    <property type="evidence" value="ECO:0007669"/>
    <property type="project" value="Ensembl"/>
</dbReference>
<dbReference type="GO" id="GO:0031223">
    <property type="term" value="P:auditory behavior"/>
    <property type="evidence" value="ECO:0007669"/>
    <property type="project" value="Ensembl"/>
</dbReference>
<dbReference type="Pfam" id="PF00375">
    <property type="entry name" value="SDF"/>
    <property type="match status" value="1"/>
</dbReference>
<keyword evidence="12 17" id="KW-0472">Membrane</keyword>
<dbReference type="GO" id="GO:0009611">
    <property type="term" value="P:response to wounding"/>
    <property type="evidence" value="ECO:0007669"/>
    <property type="project" value="Ensembl"/>
</dbReference>
<dbReference type="GO" id="GO:0045202">
    <property type="term" value="C:synapse"/>
    <property type="evidence" value="ECO:0007669"/>
    <property type="project" value="Ensembl"/>
</dbReference>
<evidence type="ECO:0000256" key="16">
    <source>
        <dbReference type="ARBA" id="ARBA00049118"/>
    </source>
</evidence>
<dbReference type="STRING" id="9516.ENSCCAP00000036734"/>
<dbReference type="GeneID" id="108317625"/>
<comment type="subcellular location">
    <subcellularLocation>
        <location evidence="1">Cell membrane</location>
        <topology evidence="1">Multi-pass membrane protein</topology>
    </subcellularLocation>
    <subcellularLocation>
        <location evidence="17">Membrane</location>
        <topology evidence="17">Multi-pass membrane protein</topology>
    </subcellularLocation>
</comment>
<evidence type="ECO:0000256" key="11">
    <source>
        <dbReference type="ARBA" id="ARBA00023053"/>
    </source>
</evidence>
<keyword evidence="7 17" id="KW-0769">Symport</keyword>
<dbReference type="PROSITE" id="PS00713">
    <property type="entry name" value="NA_DICARBOXYL_SYMP_1"/>
    <property type="match status" value="1"/>
</dbReference>
<accession>A0A2K5S8L7</accession>
<dbReference type="GO" id="GO:0046677">
    <property type="term" value="P:response to antibiotic"/>
    <property type="evidence" value="ECO:0007669"/>
    <property type="project" value="Ensembl"/>
</dbReference>
<evidence type="ECO:0000256" key="10">
    <source>
        <dbReference type="ARBA" id="ARBA00022989"/>
    </source>
</evidence>
<dbReference type="GO" id="GO:0005314">
    <property type="term" value="F:high-affinity L-glutamate transmembrane transporter activity"/>
    <property type="evidence" value="ECO:0007669"/>
    <property type="project" value="Ensembl"/>
</dbReference>
<organism evidence="18 19">
    <name type="scientific">Cebus imitator</name>
    <name type="common">Panamanian white-faced capuchin</name>
    <name type="synonym">Cebus capucinus imitator</name>
    <dbReference type="NCBI Taxonomy" id="2715852"/>
    <lineage>
        <taxon>Eukaryota</taxon>
        <taxon>Metazoa</taxon>
        <taxon>Chordata</taxon>
        <taxon>Craniata</taxon>
        <taxon>Vertebrata</taxon>
        <taxon>Euteleostomi</taxon>
        <taxon>Mammalia</taxon>
        <taxon>Eutheria</taxon>
        <taxon>Euarchontoglires</taxon>
        <taxon>Primates</taxon>
        <taxon>Haplorrhini</taxon>
        <taxon>Platyrrhini</taxon>
        <taxon>Cebidae</taxon>
        <taxon>Cebinae</taxon>
        <taxon>Cebus</taxon>
    </lineage>
</organism>
<dbReference type="FunFam" id="1.10.3860.10:FF:000002">
    <property type="entry name" value="Amino acid transporter"/>
    <property type="match status" value="1"/>
</dbReference>
<dbReference type="GO" id="GO:0048667">
    <property type="term" value="P:cell morphogenesis involved in neuron differentiation"/>
    <property type="evidence" value="ECO:0007669"/>
    <property type="project" value="Ensembl"/>
</dbReference>
<keyword evidence="3 17" id="KW-0813">Transport</keyword>
<feature type="transmembrane region" description="Helical" evidence="17">
    <location>
        <begin position="314"/>
        <end position="339"/>
    </location>
</feature>
<dbReference type="GO" id="GO:0050806">
    <property type="term" value="P:positive regulation of synaptic transmission"/>
    <property type="evidence" value="ECO:0007669"/>
    <property type="project" value="Ensembl"/>
</dbReference>
<dbReference type="PANTHER" id="PTHR11958:SF24">
    <property type="entry name" value="EXCITATORY AMINO ACID TRANSPORTER 1"/>
    <property type="match status" value="1"/>
</dbReference>
<comment type="subunit">
    <text evidence="2">Homotrimer.</text>
</comment>
<comment type="catalytic activity">
    <reaction evidence="16">
        <text>D-aspartate(out) + K(+)(in) + 3 Na(+)(out) + H(+)(out) = D-aspartate(in) + K(+)(out) + 3 Na(+)(in) + H(+)(in)</text>
        <dbReference type="Rhea" id="RHEA:71379"/>
        <dbReference type="ChEBI" id="CHEBI:15378"/>
        <dbReference type="ChEBI" id="CHEBI:29101"/>
        <dbReference type="ChEBI" id="CHEBI:29103"/>
        <dbReference type="ChEBI" id="CHEBI:29990"/>
    </reaction>
</comment>
<dbReference type="GO" id="GO:0071314">
    <property type="term" value="P:cellular response to cocaine"/>
    <property type="evidence" value="ECO:0007669"/>
    <property type="project" value="Ensembl"/>
</dbReference>
<evidence type="ECO:0000313" key="18">
    <source>
        <dbReference type="Ensembl" id="ENSCCAP00000036734.1"/>
    </source>
</evidence>
<evidence type="ECO:0000256" key="6">
    <source>
        <dbReference type="ARBA" id="ARBA00022723"/>
    </source>
</evidence>
<dbReference type="InterPro" id="IPR036458">
    <property type="entry name" value="Na:dicarbo_symporter_sf"/>
</dbReference>
<dbReference type="GO" id="GO:0009410">
    <property type="term" value="P:response to xenobiotic stimulus"/>
    <property type="evidence" value="ECO:0007669"/>
    <property type="project" value="Ensembl"/>
</dbReference>
<evidence type="ECO:0000256" key="5">
    <source>
        <dbReference type="ARBA" id="ARBA00022692"/>
    </source>
</evidence>
<keyword evidence="10 17" id="KW-1133">Transmembrane helix</keyword>
<dbReference type="GO" id="GO:0043005">
    <property type="term" value="C:neuron projection"/>
    <property type="evidence" value="ECO:0007669"/>
    <property type="project" value="Ensembl"/>
</dbReference>
<evidence type="ECO:0000256" key="3">
    <source>
        <dbReference type="ARBA" id="ARBA00022448"/>
    </source>
</evidence>
<dbReference type="GO" id="GO:0007605">
    <property type="term" value="P:sensory perception of sound"/>
    <property type="evidence" value="ECO:0007669"/>
    <property type="project" value="Ensembl"/>
</dbReference>
<evidence type="ECO:0000256" key="7">
    <source>
        <dbReference type="ARBA" id="ARBA00022847"/>
    </source>
</evidence>
<feature type="transmembrane region" description="Helical" evidence="17">
    <location>
        <begin position="88"/>
        <end position="111"/>
    </location>
</feature>
<evidence type="ECO:0000256" key="9">
    <source>
        <dbReference type="ARBA" id="ARBA00022970"/>
    </source>
</evidence>
<keyword evidence="6" id="KW-0479">Metal-binding</keyword>
<dbReference type="GO" id="GO:0005886">
    <property type="term" value="C:plasma membrane"/>
    <property type="evidence" value="ECO:0007669"/>
    <property type="project" value="UniProtKB-SubCell"/>
</dbReference>
<proteinExistence type="inferred from homology"/>
<dbReference type="GO" id="GO:0021545">
    <property type="term" value="P:cranial nerve development"/>
    <property type="evidence" value="ECO:0007669"/>
    <property type="project" value="Ensembl"/>
</dbReference>
<dbReference type="AlphaFoldDB" id="A0A2K5S8L7"/>
<sequence length="542" mass="59516">MTKTNGEEPKTAGRMERFQQGVRKRTLLAKKKVQNITKEDVKSYLFRNAFVLLTVTAVIVGTILGFALRPYRMSYREVKYFSFPGELLMRMLQMLVLPLIISSLVTGMAALDSKASGKMGMRAVVYYMTTTIIAVVIGIIIVIIIHPGKGTKENMHREGKIVRVTAADAFLDLIRNMFPPNLVEACFKQFKTNYEMRSFKVPIQANETLVGAVINNVSEAMETLTRITEELVPVPGSVNGVNALGLVVFSMCFGFVIGNMKEQGQALREFFDSLNEAIMRLVAVIMWYAPVGILFLIAGKIVEMEDMGVIGGQLAMYTVTVIVGLLIHAVIVLPLLYFLVTRKNPWVFIGGLLQALVTALGTSSSSATLPITFKCLEENNGVDKRITRFVLPVGATINMDGTALYEALAAIFIAQVNNFELNFGQIITISITATAASIGAAGIPQAGLVTMVIVLTSVGLPTDDITLIIAVDWFLDRLRTTTNVLGDSLGAGIVEHLSRHELKNRDVEMGNSVIEENEMKKPYQLIAQDSETEKPIDSETKM</sequence>
<dbReference type="CTD" id="6507"/>
<evidence type="ECO:0000256" key="4">
    <source>
        <dbReference type="ARBA" id="ARBA00022475"/>
    </source>
</evidence>
<comment type="similarity">
    <text evidence="17">Belongs to the dicarboxylate/amino acid:cation symporter (DAACS) (TC 2.A.23) family.</text>
</comment>
<dbReference type="Gene3D" id="1.10.3860.10">
    <property type="entry name" value="Sodium:dicarboxylate symporter"/>
    <property type="match status" value="1"/>
</dbReference>
<dbReference type="RefSeq" id="XP_017403736.1">
    <property type="nucleotide sequence ID" value="XM_017548247.2"/>
</dbReference>
<dbReference type="InterPro" id="IPR001991">
    <property type="entry name" value="Na-dicarboxylate_symporter"/>
</dbReference>
<feature type="transmembrane region" description="Helical" evidence="17">
    <location>
        <begin position="241"/>
        <end position="260"/>
    </location>
</feature>
<evidence type="ECO:0000313" key="19">
    <source>
        <dbReference type="Proteomes" id="UP000233040"/>
    </source>
</evidence>
<evidence type="ECO:0000256" key="2">
    <source>
        <dbReference type="ARBA" id="ARBA00011233"/>
    </source>
</evidence>
<dbReference type="GO" id="GO:0070779">
    <property type="term" value="P:D-aspartate import across plasma membrane"/>
    <property type="evidence" value="ECO:0007669"/>
    <property type="project" value="Ensembl"/>
</dbReference>
<dbReference type="GO" id="GO:0009416">
    <property type="term" value="P:response to light stimulus"/>
    <property type="evidence" value="ECO:0007669"/>
    <property type="project" value="Ensembl"/>
</dbReference>
<dbReference type="GO" id="GO:0016595">
    <property type="term" value="F:glutamate binding"/>
    <property type="evidence" value="ECO:0007669"/>
    <property type="project" value="Ensembl"/>
</dbReference>
<dbReference type="GO" id="GO:0050885">
    <property type="term" value="P:neuromuscular process controlling balance"/>
    <property type="evidence" value="ECO:0007669"/>
    <property type="project" value="Ensembl"/>
</dbReference>
<dbReference type="PRINTS" id="PR00173">
    <property type="entry name" value="EDTRNSPORT"/>
</dbReference>
<dbReference type="InterPro" id="IPR018107">
    <property type="entry name" value="Na-dicarboxylate_symporter_CS"/>
</dbReference>
<keyword evidence="5 17" id="KW-0812">Transmembrane</keyword>